<dbReference type="AlphaFoldDB" id="A0AAV5A4Y6"/>
<proteinExistence type="predicted"/>
<organism evidence="3 4">
    <name type="scientific">Clathrus columnatus</name>
    <dbReference type="NCBI Taxonomy" id="1419009"/>
    <lineage>
        <taxon>Eukaryota</taxon>
        <taxon>Fungi</taxon>
        <taxon>Dikarya</taxon>
        <taxon>Basidiomycota</taxon>
        <taxon>Agaricomycotina</taxon>
        <taxon>Agaricomycetes</taxon>
        <taxon>Phallomycetidae</taxon>
        <taxon>Phallales</taxon>
        <taxon>Clathraceae</taxon>
        <taxon>Clathrus</taxon>
    </lineage>
</organism>
<protein>
    <recommendedName>
        <fullName evidence="2">G-patch domain-containing protein</fullName>
    </recommendedName>
</protein>
<reference evidence="3" key="1">
    <citation type="submission" date="2021-10" db="EMBL/GenBank/DDBJ databases">
        <title>De novo Genome Assembly of Clathrus columnatus (Basidiomycota, Fungi) Using Illumina and Nanopore Sequence Data.</title>
        <authorList>
            <person name="Ogiso-Tanaka E."/>
            <person name="Itagaki H."/>
            <person name="Hosoya T."/>
            <person name="Hosaka K."/>
        </authorList>
    </citation>
    <scope>NUCLEOTIDE SEQUENCE</scope>
    <source>
        <strain evidence="3">MO-923</strain>
    </source>
</reference>
<dbReference type="SMART" id="SM00443">
    <property type="entry name" value="G_patch"/>
    <property type="match status" value="1"/>
</dbReference>
<dbReference type="PROSITE" id="PS50174">
    <property type="entry name" value="G_PATCH"/>
    <property type="match status" value="1"/>
</dbReference>
<dbReference type="EMBL" id="BPWL01000003">
    <property type="protein sequence ID" value="GJJ08538.1"/>
    <property type="molecule type" value="Genomic_DNA"/>
</dbReference>
<evidence type="ECO:0000313" key="3">
    <source>
        <dbReference type="EMBL" id="GJJ08538.1"/>
    </source>
</evidence>
<comment type="caution">
    <text evidence="3">The sequence shown here is derived from an EMBL/GenBank/DDBJ whole genome shotgun (WGS) entry which is preliminary data.</text>
</comment>
<dbReference type="PANTHER" id="PTHR23149">
    <property type="entry name" value="G PATCH DOMAIN CONTAINING PROTEIN"/>
    <property type="match status" value="1"/>
</dbReference>
<feature type="region of interest" description="Disordered" evidence="1">
    <location>
        <begin position="94"/>
        <end position="182"/>
    </location>
</feature>
<dbReference type="Pfam" id="PF01585">
    <property type="entry name" value="G-patch"/>
    <property type="match status" value="1"/>
</dbReference>
<name>A0AAV5A4Y6_9AGAM</name>
<dbReference type="InterPro" id="IPR000467">
    <property type="entry name" value="G_patch_dom"/>
</dbReference>
<feature type="domain" description="G-patch" evidence="2">
    <location>
        <begin position="25"/>
        <end position="71"/>
    </location>
</feature>
<evidence type="ECO:0000313" key="4">
    <source>
        <dbReference type="Proteomes" id="UP001050691"/>
    </source>
</evidence>
<feature type="compositionally biased region" description="Basic and acidic residues" evidence="1">
    <location>
        <begin position="244"/>
        <end position="266"/>
    </location>
</feature>
<sequence>MGLAGRKVKQRIGADPRNLAWIDDSSKFGEKYLQSLGWSSGQGLGLTGDGRVDNIKIHQKLDLMGIGANRQGHDSNDWKAGREFDRLLSRLNQTQNNSQEPDTHIPSGFEKASNEQLTPQTKKDDSTGEKRKRLPSEEEDTEARRKRKKEKRERKEQKIKEREARKKAAEVKRVGSPVATEESALDKIVSTVRPTLYRAHRKRHLASKRLAASSSQSMKEILGISSTASDASIMPSSTTEFIPTDDKAVKGEKETRDLDTDNLRKSEKSMADYFAEKLRLKTKSS</sequence>
<gene>
    <name evidence="3" type="ORF">Clacol_002756</name>
</gene>
<dbReference type="GO" id="GO:0003676">
    <property type="term" value="F:nucleic acid binding"/>
    <property type="evidence" value="ECO:0007669"/>
    <property type="project" value="InterPro"/>
</dbReference>
<evidence type="ECO:0000259" key="2">
    <source>
        <dbReference type="PROSITE" id="PS50174"/>
    </source>
</evidence>
<feature type="region of interest" description="Disordered" evidence="1">
    <location>
        <begin position="230"/>
        <end position="266"/>
    </location>
</feature>
<feature type="compositionally biased region" description="Polar residues" evidence="1">
    <location>
        <begin position="230"/>
        <end position="241"/>
    </location>
</feature>
<dbReference type="InterPro" id="IPR050656">
    <property type="entry name" value="PINX1"/>
</dbReference>
<dbReference type="Proteomes" id="UP001050691">
    <property type="component" value="Unassembled WGS sequence"/>
</dbReference>
<evidence type="ECO:0000256" key="1">
    <source>
        <dbReference type="SAM" id="MobiDB-lite"/>
    </source>
</evidence>
<keyword evidence="4" id="KW-1185">Reference proteome</keyword>
<feature type="compositionally biased region" description="Basic and acidic residues" evidence="1">
    <location>
        <begin position="153"/>
        <end position="173"/>
    </location>
</feature>
<accession>A0AAV5A4Y6</accession>